<evidence type="ECO:0000256" key="4">
    <source>
        <dbReference type="ARBA" id="ARBA00022617"/>
    </source>
</evidence>
<dbReference type="GO" id="GO:0020037">
    <property type="term" value="F:heme binding"/>
    <property type="evidence" value="ECO:0007669"/>
    <property type="project" value="InterPro"/>
</dbReference>
<dbReference type="GO" id="GO:0005506">
    <property type="term" value="F:iron ion binding"/>
    <property type="evidence" value="ECO:0007669"/>
    <property type="project" value="InterPro"/>
</dbReference>
<keyword evidence="8 10" id="KW-0503">Monooxygenase</keyword>
<accession>A0A4S8M3F4</accession>
<organism evidence="12 13">
    <name type="scientific">Dendrothele bispora (strain CBS 962.96)</name>
    <dbReference type="NCBI Taxonomy" id="1314807"/>
    <lineage>
        <taxon>Eukaryota</taxon>
        <taxon>Fungi</taxon>
        <taxon>Dikarya</taxon>
        <taxon>Basidiomycota</taxon>
        <taxon>Agaricomycotina</taxon>
        <taxon>Agaricomycetes</taxon>
        <taxon>Agaricomycetidae</taxon>
        <taxon>Agaricales</taxon>
        <taxon>Agaricales incertae sedis</taxon>
        <taxon>Dendrothele</taxon>
    </lineage>
</organism>
<dbReference type="GO" id="GO:0004497">
    <property type="term" value="F:monooxygenase activity"/>
    <property type="evidence" value="ECO:0007669"/>
    <property type="project" value="UniProtKB-KW"/>
</dbReference>
<dbReference type="InterPro" id="IPR017972">
    <property type="entry name" value="Cyt_P450_CS"/>
</dbReference>
<comment type="similarity">
    <text evidence="3 10">Belongs to the cytochrome P450 family.</text>
</comment>
<keyword evidence="11" id="KW-0732">Signal</keyword>
<dbReference type="PROSITE" id="PS00086">
    <property type="entry name" value="CYTOCHROME_P450"/>
    <property type="match status" value="1"/>
</dbReference>
<dbReference type="Proteomes" id="UP000297245">
    <property type="component" value="Unassembled WGS sequence"/>
</dbReference>
<dbReference type="OrthoDB" id="2789670at2759"/>
<comment type="cofactor">
    <cofactor evidence="1 9">
        <name>heme</name>
        <dbReference type="ChEBI" id="CHEBI:30413"/>
    </cofactor>
</comment>
<dbReference type="Gene3D" id="1.10.630.10">
    <property type="entry name" value="Cytochrome P450"/>
    <property type="match status" value="1"/>
</dbReference>
<proteinExistence type="inferred from homology"/>
<evidence type="ECO:0000256" key="6">
    <source>
        <dbReference type="ARBA" id="ARBA00023002"/>
    </source>
</evidence>
<keyword evidence="13" id="KW-1185">Reference proteome</keyword>
<reference evidence="12 13" key="1">
    <citation type="journal article" date="2019" name="Nat. Ecol. Evol.">
        <title>Megaphylogeny resolves global patterns of mushroom evolution.</title>
        <authorList>
            <person name="Varga T."/>
            <person name="Krizsan K."/>
            <person name="Foldi C."/>
            <person name="Dima B."/>
            <person name="Sanchez-Garcia M."/>
            <person name="Sanchez-Ramirez S."/>
            <person name="Szollosi G.J."/>
            <person name="Szarkandi J.G."/>
            <person name="Papp V."/>
            <person name="Albert L."/>
            <person name="Andreopoulos W."/>
            <person name="Angelini C."/>
            <person name="Antonin V."/>
            <person name="Barry K.W."/>
            <person name="Bougher N.L."/>
            <person name="Buchanan P."/>
            <person name="Buyck B."/>
            <person name="Bense V."/>
            <person name="Catcheside P."/>
            <person name="Chovatia M."/>
            <person name="Cooper J."/>
            <person name="Damon W."/>
            <person name="Desjardin D."/>
            <person name="Finy P."/>
            <person name="Geml J."/>
            <person name="Haridas S."/>
            <person name="Hughes K."/>
            <person name="Justo A."/>
            <person name="Karasinski D."/>
            <person name="Kautmanova I."/>
            <person name="Kiss B."/>
            <person name="Kocsube S."/>
            <person name="Kotiranta H."/>
            <person name="LaButti K.M."/>
            <person name="Lechner B.E."/>
            <person name="Liimatainen K."/>
            <person name="Lipzen A."/>
            <person name="Lukacs Z."/>
            <person name="Mihaltcheva S."/>
            <person name="Morgado L.N."/>
            <person name="Niskanen T."/>
            <person name="Noordeloos M.E."/>
            <person name="Ohm R.A."/>
            <person name="Ortiz-Santana B."/>
            <person name="Ovrebo C."/>
            <person name="Racz N."/>
            <person name="Riley R."/>
            <person name="Savchenko A."/>
            <person name="Shiryaev A."/>
            <person name="Soop K."/>
            <person name="Spirin V."/>
            <person name="Szebenyi C."/>
            <person name="Tomsovsky M."/>
            <person name="Tulloss R.E."/>
            <person name="Uehling J."/>
            <person name="Grigoriev I.V."/>
            <person name="Vagvolgyi C."/>
            <person name="Papp T."/>
            <person name="Martin F.M."/>
            <person name="Miettinen O."/>
            <person name="Hibbett D.S."/>
            <person name="Nagy L.G."/>
        </authorList>
    </citation>
    <scope>NUCLEOTIDE SEQUENCE [LARGE SCALE GENOMIC DNA]</scope>
    <source>
        <strain evidence="12 13">CBS 962.96</strain>
    </source>
</reference>
<feature type="signal peptide" evidence="11">
    <location>
        <begin position="1"/>
        <end position="26"/>
    </location>
</feature>
<dbReference type="GO" id="GO:0016705">
    <property type="term" value="F:oxidoreductase activity, acting on paired donors, with incorporation or reduction of molecular oxygen"/>
    <property type="evidence" value="ECO:0007669"/>
    <property type="project" value="InterPro"/>
</dbReference>
<keyword evidence="6 10" id="KW-0560">Oxidoreductase</keyword>
<dbReference type="EMBL" id="ML179181">
    <property type="protein sequence ID" value="THU96228.1"/>
    <property type="molecule type" value="Genomic_DNA"/>
</dbReference>
<dbReference type="PANTHER" id="PTHR46300:SF7">
    <property type="entry name" value="P450, PUTATIVE (EUROFUNG)-RELATED"/>
    <property type="match status" value="1"/>
</dbReference>
<dbReference type="InterPro" id="IPR050364">
    <property type="entry name" value="Cytochrome_P450_fung"/>
</dbReference>
<evidence type="ECO:0000256" key="8">
    <source>
        <dbReference type="ARBA" id="ARBA00023033"/>
    </source>
</evidence>
<dbReference type="PANTHER" id="PTHR46300">
    <property type="entry name" value="P450, PUTATIVE (EUROFUNG)-RELATED-RELATED"/>
    <property type="match status" value="1"/>
</dbReference>
<dbReference type="AlphaFoldDB" id="A0A4S8M3F4"/>
<evidence type="ECO:0000256" key="1">
    <source>
        <dbReference type="ARBA" id="ARBA00001971"/>
    </source>
</evidence>
<evidence type="ECO:0000313" key="12">
    <source>
        <dbReference type="EMBL" id="THU96228.1"/>
    </source>
</evidence>
<dbReference type="InterPro" id="IPR001128">
    <property type="entry name" value="Cyt_P450"/>
</dbReference>
<keyword evidence="5 9" id="KW-0479">Metal-binding</keyword>
<feature type="binding site" description="axial binding residue" evidence="9">
    <location>
        <position position="435"/>
    </location>
    <ligand>
        <name>heme</name>
        <dbReference type="ChEBI" id="CHEBI:30413"/>
    </ligand>
    <ligandPart>
        <name>Fe</name>
        <dbReference type="ChEBI" id="CHEBI:18248"/>
    </ligandPart>
</feature>
<evidence type="ECO:0000256" key="7">
    <source>
        <dbReference type="ARBA" id="ARBA00023004"/>
    </source>
</evidence>
<evidence type="ECO:0000256" key="10">
    <source>
        <dbReference type="RuleBase" id="RU000461"/>
    </source>
</evidence>
<keyword evidence="4 9" id="KW-0349">Heme</keyword>
<sequence length="512" mass="58183">MFQSSSTYESALVLLACFLLYRFLQRKSLPPLPPGPKGWPIFGNAFDMPKSRIWRKFAEWGDEWGSIMSVNVLGTPFIILSDPLIAEELLGKTGSLYADRPTLEMANLTGWDRALSGARYNERFREYRKLIGRVVGTRGNMVKFYPVEDYQANMFLKRVFNNPEDPAAATRKTAGAMVLHLTYGYKIKEEGTDPFVQLADEAMEQFSDITRPGVYMVDMFPFLKHVPAWFPLAYFKRRAAECIKTCNDVADIPFEYVKNQLDRGEENNSYAADLLKDKSLGEAKLEDLKWSAASFYAAGSDTTVSVVYAYIMAVCIYPEIQTKAQAELDKVVGNDRLPSFQDRNSLPYIEALVKELYRWQPIVPLAVPHRAMKDSMFRGYYIPKDSLIFANVWKFLHDPKEYKDPWIFNPERFLGPNPEPEPTVRGLFGYGRRVCPGLHLADVSVWINIAKAVAGLNISRALDENGKPIIPTPETTDGIVVRPIPFKCVVEPRSERVVELLDEALREGEHVN</sequence>
<dbReference type="Pfam" id="PF00067">
    <property type="entry name" value="p450"/>
    <property type="match status" value="1"/>
</dbReference>
<dbReference type="InterPro" id="IPR002401">
    <property type="entry name" value="Cyt_P450_E_grp-I"/>
</dbReference>
<protein>
    <submittedName>
        <fullName evidence="12">Cytochrome P450</fullName>
    </submittedName>
</protein>
<feature type="chain" id="PRO_5020326381" evidence="11">
    <location>
        <begin position="27"/>
        <end position="512"/>
    </location>
</feature>
<evidence type="ECO:0000313" key="13">
    <source>
        <dbReference type="Proteomes" id="UP000297245"/>
    </source>
</evidence>
<dbReference type="InterPro" id="IPR036396">
    <property type="entry name" value="Cyt_P450_sf"/>
</dbReference>
<evidence type="ECO:0000256" key="5">
    <source>
        <dbReference type="ARBA" id="ARBA00022723"/>
    </source>
</evidence>
<gene>
    <name evidence="12" type="ORF">K435DRAFT_819493</name>
</gene>
<keyword evidence="7 9" id="KW-0408">Iron</keyword>
<dbReference type="SUPFAM" id="SSF48264">
    <property type="entry name" value="Cytochrome P450"/>
    <property type="match status" value="1"/>
</dbReference>
<comment type="pathway">
    <text evidence="2">Secondary metabolite biosynthesis.</text>
</comment>
<name>A0A4S8M3F4_DENBC</name>
<evidence type="ECO:0000256" key="11">
    <source>
        <dbReference type="SAM" id="SignalP"/>
    </source>
</evidence>
<evidence type="ECO:0000256" key="2">
    <source>
        <dbReference type="ARBA" id="ARBA00005179"/>
    </source>
</evidence>
<dbReference type="CDD" id="cd11065">
    <property type="entry name" value="CYP64-like"/>
    <property type="match status" value="1"/>
</dbReference>
<evidence type="ECO:0000256" key="3">
    <source>
        <dbReference type="ARBA" id="ARBA00010617"/>
    </source>
</evidence>
<dbReference type="PRINTS" id="PR00463">
    <property type="entry name" value="EP450I"/>
</dbReference>
<evidence type="ECO:0000256" key="9">
    <source>
        <dbReference type="PIRSR" id="PIRSR602401-1"/>
    </source>
</evidence>